<sequence>MPYLWTVSWAEAVPNLLICLREGLEAGLVVTILLAAVRKTSTPERPVSATPVWLGLLGAVSVAASFAAVLTYSTSVLSSSGQEVVGGVLSVIAVGLVTAMVFWMRRTAASLSGHLRGEVARATAIGAGALAVTAFMAVGREGLESTLFVWTAVKASGTTVAPLIGAALGFIAAVVLCVLLYRQSVKLNLGVFFNRTAVLLIVIAAGVLSYGLGDLQDAGLLPGRNWVAFDLSAHIDPNSWWVSIISGVTELTPRMTVLQVVAWVVYLAVVIPLFLRAGRTSPAKVPADRASAAQAGVPAAAGVAASSTIAGAGTGTGSASVADQASTEPGATRADSSEKADSAPAPETSGQDTHAEDSPGTATGAQAPGTEPAGPSAAAPAAEHAPDWWERVAGPRPVLVGAVLVLTPALAAGIAIAVLPSSSSDAVQAVSVSDSSCAPEFKSGTAGTQTFAVQNKTSKAGEINLVNSGGAVVGEIETIGPATTANLTATLSNGSYTIQCLMSGKPVTASAAVQISGTAGNTPPAVKRVTEDDLKGPNDAYQTYAAGVLTRLSGMVATLGNDLRAGNIAAAQGHWLDAQQEWERVGASYNSFGEDGTAVSGLPDGLPDGVQDADFTGLHRLEYGLWHGQRPDQLVPVADRLGGDIAKIQQNLGSDDLAGDPKNLPLRAHEILEDALRDHISSIDDQGSGAAYPLTLADIDVTRAVLGQLGALIDERAPQLRATLTARLDTLQTALLATRDNGHWRSPAQTPPAARRAVNAALGGALEELARVPQLLEVPLSH</sequence>
<evidence type="ECO:0000256" key="9">
    <source>
        <dbReference type="SAM" id="MobiDB-lite"/>
    </source>
</evidence>
<dbReference type="Pfam" id="PF09375">
    <property type="entry name" value="Peptidase_M75"/>
    <property type="match status" value="1"/>
</dbReference>
<dbReference type="Proteomes" id="UP000019150">
    <property type="component" value="Chromosome"/>
</dbReference>
<dbReference type="InterPro" id="IPR004923">
    <property type="entry name" value="FTR1/Fip1/EfeU"/>
</dbReference>
<dbReference type="eggNOG" id="COG2822">
    <property type="taxonomic scope" value="Bacteria"/>
</dbReference>
<dbReference type="InterPro" id="IPR018976">
    <property type="entry name" value="Imelysin-like"/>
</dbReference>
<evidence type="ECO:0000313" key="13">
    <source>
        <dbReference type="Proteomes" id="UP000019150"/>
    </source>
</evidence>
<accession>W5TT09</accession>
<dbReference type="KEGG" id="nno:NONO_c55660"/>
<dbReference type="EMBL" id="CP006850">
    <property type="protein sequence ID" value="AHH20346.1"/>
    <property type="molecule type" value="Genomic_DNA"/>
</dbReference>
<evidence type="ECO:0000256" key="10">
    <source>
        <dbReference type="SAM" id="Phobius"/>
    </source>
</evidence>
<evidence type="ECO:0000256" key="3">
    <source>
        <dbReference type="ARBA" id="ARBA00005989"/>
    </source>
</evidence>
<dbReference type="HOGENOM" id="CLU_026985_0_0_11"/>
<feature type="transmembrane region" description="Helical" evidence="10">
    <location>
        <begin position="119"/>
        <end position="139"/>
    </location>
</feature>
<feature type="transmembrane region" description="Helical" evidence="10">
    <location>
        <begin position="159"/>
        <end position="180"/>
    </location>
</feature>
<feature type="transmembrane region" description="Helical" evidence="10">
    <location>
        <begin position="12"/>
        <end position="37"/>
    </location>
</feature>
<dbReference type="PANTHER" id="PTHR31632:SF2">
    <property type="entry name" value="PLASMA MEMBRANE IRON PERMEASE"/>
    <property type="match status" value="1"/>
</dbReference>
<feature type="compositionally biased region" description="Low complexity" evidence="9">
    <location>
        <begin position="313"/>
        <end position="322"/>
    </location>
</feature>
<dbReference type="NCBIfam" id="NF041756">
    <property type="entry name" value="EfeU"/>
    <property type="match status" value="1"/>
</dbReference>
<dbReference type="GO" id="GO:0033573">
    <property type="term" value="C:high-affinity iron permease complex"/>
    <property type="evidence" value="ECO:0007669"/>
    <property type="project" value="InterPro"/>
</dbReference>
<gene>
    <name evidence="12" type="ORF">NONO_c55660</name>
</gene>
<dbReference type="PATRIC" id="fig|1415166.3.peg.5737"/>
<evidence type="ECO:0000256" key="4">
    <source>
        <dbReference type="ARBA" id="ARBA00008333"/>
    </source>
</evidence>
<evidence type="ECO:0000259" key="11">
    <source>
        <dbReference type="Pfam" id="PF09375"/>
    </source>
</evidence>
<dbReference type="InterPro" id="IPR038352">
    <property type="entry name" value="Imelysin_sf"/>
</dbReference>
<feature type="transmembrane region" description="Helical" evidence="10">
    <location>
        <begin position="398"/>
        <end position="419"/>
    </location>
</feature>
<feature type="compositionally biased region" description="Low complexity" evidence="9">
    <location>
        <begin position="367"/>
        <end position="383"/>
    </location>
</feature>
<evidence type="ECO:0000256" key="5">
    <source>
        <dbReference type="ARBA" id="ARBA00022692"/>
    </source>
</evidence>
<feature type="transmembrane region" description="Helical" evidence="10">
    <location>
        <begin position="256"/>
        <end position="275"/>
    </location>
</feature>
<comment type="similarity">
    <text evidence="3">Belongs to the EfeM/EfeO family.</text>
</comment>
<dbReference type="Pfam" id="PF03239">
    <property type="entry name" value="FTR1"/>
    <property type="match status" value="1"/>
</dbReference>
<dbReference type="AlphaFoldDB" id="W5TT09"/>
<feature type="domain" description="Imelysin-like" evidence="11">
    <location>
        <begin position="540"/>
        <end position="770"/>
    </location>
</feature>
<protein>
    <submittedName>
        <fullName evidence="12">Putative iron permease</fullName>
    </submittedName>
</protein>
<keyword evidence="8 10" id="KW-0472">Membrane</keyword>
<feature type="transmembrane region" description="Helical" evidence="10">
    <location>
        <begin position="49"/>
        <end position="72"/>
    </location>
</feature>
<dbReference type="eggNOG" id="COG0672">
    <property type="taxonomic scope" value="Bacteria"/>
</dbReference>
<dbReference type="GO" id="GO:0030313">
    <property type="term" value="C:cell envelope"/>
    <property type="evidence" value="ECO:0007669"/>
    <property type="project" value="UniProtKB-SubCell"/>
</dbReference>
<evidence type="ECO:0000256" key="6">
    <source>
        <dbReference type="ARBA" id="ARBA00022729"/>
    </source>
</evidence>
<evidence type="ECO:0000256" key="2">
    <source>
        <dbReference type="ARBA" id="ARBA00004196"/>
    </source>
</evidence>
<keyword evidence="6" id="KW-0732">Signal</keyword>
<feature type="transmembrane region" description="Helical" evidence="10">
    <location>
        <begin position="192"/>
        <end position="212"/>
    </location>
</feature>
<dbReference type="OrthoDB" id="7260758at2"/>
<proteinExistence type="inferred from homology"/>
<dbReference type="CDD" id="cd14656">
    <property type="entry name" value="Imelysin-like_EfeO"/>
    <property type="match status" value="1"/>
</dbReference>
<keyword evidence="5 10" id="KW-0812">Transmembrane</keyword>
<name>W5TT09_9NOCA</name>
<evidence type="ECO:0000256" key="8">
    <source>
        <dbReference type="ARBA" id="ARBA00023136"/>
    </source>
</evidence>
<evidence type="ECO:0000256" key="1">
    <source>
        <dbReference type="ARBA" id="ARBA00004141"/>
    </source>
</evidence>
<feature type="region of interest" description="Disordered" evidence="9">
    <location>
        <begin position="313"/>
        <end position="384"/>
    </location>
</feature>
<reference evidence="12 13" key="1">
    <citation type="journal article" date="2014" name="Appl. Environ. Microbiol.">
        <title>Insights into the Microbial Degradation of Rubber and Gutta-Percha by Analysis of the Complete Genome of Nocardia nova SH22a.</title>
        <authorList>
            <person name="Luo Q."/>
            <person name="Hiessl S."/>
            <person name="Poehlein A."/>
            <person name="Daniel R."/>
            <person name="Steinbuchel A."/>
        </authorList>
    </citation>
    <scope>NUCLEOTIDE SEQUENCE [LARGE SCALE GENOMIC DNA]</scope>
    <source>
        <strain evidence="12">SH22a</strain>
    </source>
</reference>
<dbReference type="PANTHER" id="PTHR31632">
    <property type="entry name" value="IRON TRANSPORTER FTH1"/>
    <property type="match status" value="1"/>
</dbReference>
<organism evidence="12 13">
    <name type="scientific">Nocardia nova SH22a</name>
    <dbReference type="NCBI Taxonomy" id="1415166"/>
    <lineage>
        <taxon>Bacteria</taxon>
        <taxon>Bacillati</taxon>
        <taxon>Actinomycetota</taxon>
        <taxon>Actinomycetes</taxon>
        <taxon>Mycobacteriales</taxon>
        <taxon>Nocardiaceae</taxon>
        <taxon>Nocardia</taxon>
    </lineage>
</organism>
<comment type="subcellular location">
    <subcellularLocation>
        <location evidence="2">Cell envelope</location>
    </subcellularLocation>
    <subcellularLocation>
        <location evidence="1">Membrane</location>
        <topology evidence="1">Multi-pass membrane protein</topology>
    </subcellularLocation>
</comment>
<feature type="transmembrane region" description="Helical" evidence="10">
    <location>
        <begin position="84"/>
        <end position="103"/>
    </location>
</feature>
<keyword evidence="7 10" id="KW-1133">Transmembrane helix</keyword>
<dbReference type="InterPro" id="IPR034981">
    <property type="entry name" value="Imelysin-like_EfeO/Algp7"/>
</dbReference>
<dbReference type="STRING" id="1415166.NONO_c55660"/>
<comment type="similarity">
    <text evidence="4">Belongs to the oxidase-dependent Fe transporter (OFeT) (TC 9.A.10.1) family.</text>
</comment>
<dbReference type="Gene3D" id="1.20.1420.20">
    <property type="entry name" value="M75 peptidase, HXXE motif"/>
    <property type="match status" value="1"/>
</dbReference>
<dbReference type="RefSeq" id="WP_038550900.1">
    <property type="nucleotide sequence ID" value="NZ_CP006850.1"/>
</dbReference>
<keyword evidence="13" id="KW-1185">Reference proteome</keyword>
<evidence type="ECO:0000313" key="12">
    <source>
        <dbReference type="EMBL" id="AHH20346.1"/>
    </source>
</evidence>
<dbReference type="GO" id="GO:0015093">
    <property type="term" value="F:ferrous iron transmembrane transporter activity"/>
    <property type="evidence" value="ECO:0007669"/>
    <property type="project" value="TreeGrafter"/>
</dbReference>
<evidence type="ECO:0000256" key="7">
    <source>
        <dbReference type="ARBA" id="ARBA00022989"/>
    </source>
</evidence>